<organism evidence="1 2">
    <name type="scientific">Rhodovulum sulfidophilum</name>
    <name type="common">Rhodobacter sulfidophilus</name>
    <dbReference type="NCBI Taxonomy" id="35806"/>
    <lineage>
        <taxon>Bacteria</taxon>
        <taxon>Pseudomonadati</taxon>
        <taxon>Pseudomonadota</taxon>
        <taxon>Alphaproteobacteria</taxon>
        <taxon>Rhodobacterales</taxon>
        <taxon>Paracoccaceae</taxon>
        <taxon>Rhodovulum</taxon>
    </lineage>
</organism>
<protein>
    <submittedName>
        <fullName evidence="1">Uncharacterized protein</fullName>
    </submittedName>
</protein>
<name>A0A0D6AZF9_RHOSU</name>
<accession>A0A0D6AZF9</accession>
<evidence type="ECO:0000313" key="1">
    <source>
        <dbReference type="EMBL" id="BAQ68232.1"/>
    </source>
</evidence>
<reference evidence="1 2" key="1">
    <citation type="submission" date="2015-02" db="EMBL/GenBank/DDBJ databases">
        <title>Genome sequene of Rhodovulum sulfidophilum DSM 2351.</title>
        <authorList>
            <person name="Nagao N."/>
        </authorList>
    </citation>
    <scope>NUCLEOTIDE SEQUENCE [LARGE SCALE GENOMIC DNA]</scope>
    <source>
        <strain evidence="1 2">DSM 2351</strain>
    </source>
</reference>
<dbReference type="Proteomes" id="UP000064912">
    <property type="component" value="Chromosome"/>
</dbReference>
<sequence>MKQSMNTLLDRRAGRIEPPIPVAVVIEQHGAWRVLFAAIAALFDARGRSGELWPGDLDNHLRRDIGLPPLPEPRAEPARWM</sequence>
<dbReference type="AlphaFoldDB" id="A0A0D6AZF9"/>
<proteinExistence type="predicted"/>
<gene>
    <name evidence="1" type="ORF">NHU_01067</name>
</gene>
<dbReference type="EMBL" id="AP014800">
    <property type="protein sequence ID" value="BAQ68232.1"/>
    <property type="molecule type" value="Genomic_DNA"/>
</dbReference>
<evidence type="ECO:0000313" key="2">
    <source>
        <dbReference type="Proteomes" id="UP000064912"/>
    </source>
</evidence>
<dbReference type="KEGG" id="rsu:NHU_01067"/>
<dbReference type="PATRIC" id="fig|35806.4.peg.1094"/>